<accession>A0ABZ1WZW7</accession>
<evidence type="ECO:0000313" key="3">
    <source>
        <dbReference type="Proteomes" id="UP001432168"/>
    </source>
</evidence>
<dbReference type="RefSeq" id="WP_329245502.1">
    <property type="nucleotide sequence ID" value="NZ_CP109011.1"/>
</dbReference>
<evidence type="ECO:0000313" key="2">
    <source>
        <dbReference type="EMBL" id="WUT48624.1"/>
    </source>
</evidence>
<evidence type="ECO:0000313" key="1">
    <source>
        <dbReference type="EMBL" id="WUT44882.1"/>
    </source>
</evidence>
<protein>
    <recommendedName>
        <fullName evidence="4">Tetracyclin repressor-like C-terminal domain-containing protein</fullName>
    </recommendedName>
</protein>
<proteinExistence type="predicted"/>
<dbReference type="Proteomes" id="UP001432168">
    <property type="component" value="Chromosome"/>
</dbReference>
<organism evidence="1 3">
    <name type="scientific">Streptomyces pseudovenezuelae</name>
    <dbReference type="NCBI Taxonomy" id="67350"/>
    <lineage>
        <taxon>Bacteria</taxon>
        <taxon>Bacillati</taxon>
        <taxon>Actinomycetota</taxon>
        <taxon>Actinomycetes</taxon>
        <taxon>Kitasatosporales</taxon>
        <taxon>Streptomycetaceae</taxon>
        <taxon>Streptomyces</taxon>
        <taxon>Streptomyces aurantiacus group</taxon>
    </lineage>
</organism>
<keyword evidence="3" id="KW-1185">Reference proteome</keyword>
<dbReference type="EMBL" id="CP109011">
    <property type="protein sequence ID" value="WUT44882.1"/>
    <property type="molecule type" value="Genomic_DNA"/>
</dbReference>
<name>A0ABZ1WZW7_9ACTN</name>
<reference evidence="1" key="1">
    <citation type="submission" date="2022-10" db="EMBL/GenBank/DDBJ databases">
        <title>The complete genomes of actinobacterial strains from the NBC collection.</title>
        <authorList>
            <person name="Joergensen T.S."/>
            <person name="Alvarez Arevalo M."/>
            <person name="Sterndorff E.B."/>
            <person name="Faurdal D."/>
            <person name="Vuksanovic O."/>
            <person name="Mourched A.-S."/>
            <person name="Charusanti P."/>
            <person name="Shaw S."/>
            <person name="Blin K."/>
            <person name="Weber T."/>
        </authorList>
    </citation>
    <scope>NUCLEOTIDE SEQUENCE</scope>
    <source>
        <strain evidence="1">NBC_00686</strain>
    </source>
</reference>
<gene>
    <name evidence="1" type="ORF">OG929_22465</name>
    <name evidence="2" type="ORF">OG929_42725</name>
</gene>
<dbReference type="EMBL" id="CP109011">
    <property type="protein sequence ID" value="WUT48624.1"/>
    <property type="molecule type" value="Genomic_DNA"/>
</dbReference>
<sequence>MEPVGIRKWILGLLVDIAFDDTELARVCNNDAARRARFGPEAAATLHRRLGQMAAAAHLADLRHLAAARLRPGPPGDHFARLISVGVHGDLLVHPRDAPPALDRDGMLDEHSVRALIITAITISR</sequence>
<evidence type="ECO:0008006" key="4">
    <source>
        <dbReference type="Google" id="ProtNLM"/>
    </source>
</evidence>